<protein>
    <submittedName>
        <fullName evidence="17">TonB-dependent siderophore receptor</fullName>
    </submittedName>
</protein>
<evidence type="ECO:0000259" key="16">
    <source>
        <dbReference type="SMART" id="SM00965"/>
    </source>
</evidence>
<dbReference type="InterPro" id="IPR037066">
    <property type="entry name" value="Plug_dom_sf"/>
</dbReference>
<keyword evidence="8" id="KW-0408">Iron</keyword>
<dbReference type="Pfam" id="PF07715">
    <property type="entry name" value="Plug"/>
    <property type="match status" value="1"/>
</dbReference>
<dbReference type="InterPro" id="IPR011662">
    <property type="entry name" value="Secretin/TonB_short_N"/>
</dbReference>
<comment type="subcellular location">
    <subcellularLocation>
        <location evidence="1 14">Cell outer membrane</location>
        <topology evidence="1 14">Multi-pass membrane protein</topology>
    </subcellularLocation>
</comment>
<dbReference type="RefSeq" id="WP_011316209.1">
    <property type="nucleotide sequence ID" value="NC_007406.1"/>
</dbReference>
<dbReference type="GO" id="GO:0015891">
    <property type="term" value="P:siderophore transport"/>
    <property type="evidence" value="ECO:0007669"/>
    <property type="project" value="InterPro"/>
</dbReference>
<evidence type="ECO:0000256" key="12">
    <source>
        <dbReference type="ARBA" id="ARBA00023170"/>
    </source>
</evidence>
<evidence type="ECO:0000256" key="3">
    <source>
        <dbReference type="ARBA" id="ARBA00022448"/>
    </source>
</evidence>
<dbReference type="eggNOG" id="COG4773">
    <property type="taxonomic scope" value="Bacteria"/>
</dbReference>
<dbReference type="STRING" id="323098.Nwi_3043"/>
<dbReference type="SMART" id="SM00965">
    <property type="entry name" value="STN"/>
    <property type="match status" value="1"/>
</dbReference>
<keyword evidence="3 14" id="KW-0813">Transport</keyword>
<dbReference type="NCBIfam" id="TIGR01783">
    <property type="entry name" value="TonB-siderophor"/>
    <property type="match status" value="1"/>
</dbReference>
<evidence type="ECO:0000256" key="15">
    <source>
        <dbReference type="RuleBase" id="RU003357"/>
    </source>
</evidence>
<keyword evidence="6 14" id="KW-0812">Transmembrane</keyword>
<evidence type="ECO:0000256" key="10">
    <source>
        <dbReference type="ARBA" id="ARBA00023077"/>
    </source>
</evidence>
<dbReference type="Gene3D" id="2.40.170.20">
    <property type="entry name" value="TonB-dependent receptor, beta-barrel domain"/>
    <property type="match status" value="1"/>
</dbReference>
<evidence type="ECO:0000256" key="11">
    <source>
        <dbReference type="ARBA" id="ARBA00023136"/>
    </source>
</evidence>
<evidence type="ECO:0000313" key="17">
    <source>
        <dbReference type="EMBL" id="ABA06293.1"/>
    </source>
</evidence>
<evidence type="ECO:0000256" key="13">
    <source>
        <dbReference type="ARBA" id="ARBA00023237"/>
    </source>
</evidence>
<dbReference type="FunFam" id="2.40.170.20:FF:000005">
    <property type="entry name" value="TonB-dependent siderophore receptor"/>
    <property type="match status" value="1"/>
</dbReference>
<gene>
    <name evidence="17" type="ordered locus">Nwi_3043</name>
</gene>
<dbReference type="InterPro" id="IPR000531">
    <property type="entry name" value="Beta-barrel_TonB"/>
</dbReference>
<evidence type="ECO:0000256" key="2">
    <source>
        <dbReference type="ARBA" id="ARBA00009810"/>
    </source>
</evidence>
<dbReference type="Pfam" id="PF00593">
    <property type="entry name" value="TonB_dep_Rec_b-barrel"/>
    <property type="match status" value="1"/>
</dbReference>
<dbReference type="InterPro" id="IPR039426">
    <property type="entry name" value="TonB-dep_rcpt-like"/>
</dbReference>
<evidence type="ECO:0000256" key="14">
    <source>
        <dbReference type="PROSITE-ProRule" id="PRU01360"/>
    </source>
</evidence>
<reference evidence="17 18" key="1">
    <citation type="journal article" date="2006" name="Appl. Environ. Microbiol.">
        <title>Genome sequence of the chemolithoautotrophic nitrite-oxidizing bacterium Nitrobacter winogradskyi Nb-255.</title>
        <authorList>
            <person name="Starkenburg S.R."/>
            <person name="Chain P.S."/>
            <person name="Sayavedra-Soto L.A."/>
            <person name="Hauser L."/>
            <person name="Land M.L."/>
            <person name="Larimer F.W."/>
            <person name="Malfatti S.A."/>
            <person name="Klotz M.G."/>
            <person name="Bottomley P.J."/>
            <person name="Arp D.J."/>
            <person name="Hickey W.J."/>
        </authorList>
    </citation>
    <scope>NUCLEOTIDE SEQUENCE [LARGE SCALE GENOMIC DNA]</scope>
    <source>
        <strain evidence="18">ATCC 25391 / DSM 10237 / CIP 104748 / NCIMB 11846 / Nb-255</strain>
    </source>
</reference>
<dbReference type="KEGG" id="nwi:Nwi_3043"/>
<dbReference type="GO" id="GO:0015344">
    <property type="term" value="F:siderophore uptake transmembrane transporter activity"/>
    <property type="evidence" value="ECO:0007669"/>
    <property type="project" value="TreeGrafter"/>
</dbReference>
<dbReference type="CDD" id="cd01347">
    <property type="entry name" value="ligand_gated_channel"/>
    <property type="match status" value="1"/>
</dbReference>
<evidence type="ECO:0000256" key="7">
    <source>
        <dbReference type="ARBA" id="ARBA00022729"/>
    </source>
</evidence>
<dbReference type="EMBL" id="CP000115">
    <property type="protein sequence ID" value="ABA06293.1"/>
    <property type="molecule type" value="Genomic_DNA"/>
</dbReference>
<evidence type="ECO:0000256" key="5">
    <source>
        <dbReference type="ARBA" id="ARBA00022496"/>
    </source>
</evidence>
<dbReference type="InterPro" id="IPR012910">
    <property type="entry name" value="Plug_dom"/>
</dbReference>
<keyword evidence="9" id="KW-0406">Ion transport</keyword>
<sequence length="819" mass="88268">MRSGAERRLVTEAWADASNGCAIVLLLSTVLTTGMVGVANAQTPGSSAPVAAPAARSASYSFSIPPQPLAGAISAFSRVTGIDVVGDGGIGRGVGSPGVAGNLTPHQALTRLLAGTGLSYRFTNASTVAIQRPNAGGGIGAAPSGSISLDTIDVQGETAWGPVNGFVASRSATATKTDTPIIEVPQSISVVTQDQMQTRQAQSVNETLNYTPGVLAGSNGNQFNSTGAQIRGFNASPTSGSLYLNGLRSINVGDIDPYALERVEVMRGPASVLYGQNEPGGVIGLVTKRPTERPFHEVRLQGGSFGQRGGGFDFGGPVTEDRSLLYRFTGLMREGGNGIDFSNDRRALLSGAVTWRPTDVTELNAFAMHQRDDSKWNYGLPARGTALPNPNGRIPITRYIGEPAFDYSNTETTAIGYNFQHRATDSLVFRQNLQYSHEIWDYRDVAPVGLQADLRTLDRSASRVRYGWDTFAVDNHAELKATTGVLHHTVLFGVDYRMRKSTQQGTWDGVVGPIDVFAPVYGSPVFMPADNFGSVQTQNLTGIYLQDQIKLERWILTLGGRHDWVDTRTVGIFNNAVNNQNSSAFTKRAGLGYEFDSGMVPYISYSESFVPTSGTTFDGTPFKPTTGIQHEAGIKFQPKDTNLRMTAAVYDLRRQNVTTIDPAHPGFSIQIGEVTSRGFEFEAVASLTSNLNLTAAYAYNDARVTRSNGADLGKRPFRSPPHLASLWADYTIREGALNGLGFGGGIHYVSASVGDALNTFYAPAYTVVDAMIRYDIDNWRFSVNATNLFDTQYVAACFFIDQCNVGRVRTVLGRVSYRW</sequence>
<dbReference type="PANTHER" id="PTHR32552">
    <property type="entry name" value="FERRICHROME IRON RECEPTOR-RELATED"/>
    <property type="match status" value="1"/>
</dbReference>
<proteinExistence type="inferred from homology"/>
<keyword evidence="18" id="KW-1185">Reference proteome</keyword>
<evidence type="ECO:0000256" key="8">
    <source>
        <dbReference type="ARBA" id="ARBA00023004"/>
    </source>
</evidence>
<keyword evidence="7" id="KW-0732">Signal</keyword>
<evidence type="ECO:0000256" key="1">
    <source>
        <dbReference type="ARBA" id="ARBA00004571"/>
    </source>
</evidence>
<dbReference type="Pfam" id="PF07660">
    <property type="entry name" value="STN"/>
    <property type="match status" value="1"/>
</dbReference>
<keyword evidence="11 14" id="KW-0472">Membrane</keyword>
<dbReference type="InterPro" id="IPR010105">
    <property type="entry name" value="TonB_sidphr_rcpt"/>
</dbReference>
<dbReference type="GO" id="GO:0038023">
    <property type="term" value="F:signaling receptor activity"/>
    <property type="evidence" value="ECO:0007669"/>
    <property type="project" value="InterPro"/>
</dbReference>
<name>Q3SN48_NITWN</name>
<dbReference type="InterPro" id="IPR036942">
    <property type="entry name" value="Beta-barrel_TonB_sf"/>
</dbReference>
<dbReference type="GO" id="GO:0009279">
    <property type="term" value="C:cell outer membrane"/>
    <property type="evidence" value="ECO:0007669"/>
    <property type="project" value="UniProtKB-SubCell"/>
</dbReference>
<keyword evidence="5" id="KW-0410">Iron transport</keyword>
<dbReference type="Gene3D" id="3.55.50.30">
    <property type="match status" value="1"/>
</dbReference>
<dbReference type="HOGENOM" id="CLU_008287_9_0_5"/>
<dbReference type="AlphaFoldDB" id="Q3SN48"/>
<dbReference type="Gene3D" id="2.170.130.10">
    <property type="entry name" value="TonB-dependent receptor, plug domain"/>
    <property type="match status" value="1"/>
</dbReference>
<keyword evidence="12 17" id="KW-0675">Receptor</keyword>
<dbReference type="SUPFAM" id="SSF56935">
    <property type="entry name" value="Porins"/>
    <property type="match status" value="1"/>
</dbReference>
<dbReference type="OrthoDB" id="9760333at2"/>
<comment type="similarity">
    <text evidence="2 14 15">Belongs to the TonB-dependent receptor family.</text>
</comment>
<evidence type="ECO:0000256" key="6">
    <source>
        <dbReference type="ARBA" id="ARBA00022692"/>
    </source>
</evidence>
<accession>Q3SN48</accession>
<feature type="domain" description="Secretin/TonB short N-terminal" evidence="16">
    <location>
        <begin position="82"/>
        <end position="133"/>
    </location>
</feature>
<dbReference type="Proteomes" id="UP000002531">
    <property type="component" value="Chromosome"/>
</dbReference>
<evidence type="ECO:0000313" key="18">
    <source>
        <dbReference type="Proteomes" id="UP000002531"/>
    </source>
</evidence>
<keyword evidence="4 14" id="KW-1134">Transmembrane beta strand</keyword>
<dbReference type="PANTHER" id="PTHR32552:SF68">
    <property type="entry name" value="FERRICHROME OUTER MEMBRANE TRANSPORTER_PHAGE RECEPTOR"/>
    <property type="match status" value="1"/>
</dbReference>
<keyword evidence="13 14" id="KW-0998">Cell outer membrane</keyword>
<dbReference type="PROSITE" id="PS52016">
    <property type="entry name" value="TONB_DEPENDENT_REC_3"/>
    <property type="match status" value="1"/>
</dbReference>
<evidence type="ECO:0000256" key="9">
    <source>
        <dbReference type="ARBA" id="ARBA00023065"/>
    </source>
</evidence>
<evidence type="ECO:0000256" key="4">
    <source>
        <dbReference type="ARBA" id="ARBA00022452"/>
    </source>
</evidence>
<keyword evidence="10 15" id="KW-0798">TonB box</keyword>
<organism evidence="17 18">
    <name type="scientific">Nitrobacter winogradskyi (strain ATCC 25391 / DSM 10237 / CIP 104748 / NCIMB 11846 / Nb-255)</name>
    <dbReference type="NCBI Taxonomy" id="323098"/>
    <lineage>
        <taxon>Bacteria</taxon>
        <taxon>Pseudomonadati</taxon>
        <taxon>Pseudomonadota</taxon>
        <taxon>Alphaproteobacteria</taxon>
        <taxon>Hyphomicrobiales</taxon>
        <taxon>Nitrobacteraceae</taxon>
        <taxon>Nitrobacter</taxon>
    </lineage>
</organism>
<dbReference type="FunFam" id="2.170.130.10:FF:000001">
    <property type="entry name" value="Catecholate siderophore TonB-dependent receptor"/>
    <property type="match status" value="1"/>
</dbReference>